<dbReference type="GO" id="GO:0046872">
    <property type="term" value="F:metal ion binding"/>
    <property type="evidence" value="ECO:0007669"/>
    <property type="project" value="UniProtKB-KW"/>
</dbReference>
<evidence type="ECO:0000256" key="7">
    <source>
        <dbReference type="HAMAP-Rule" id="MF_02040"/>
    </source>
</evidence>
<evidence type="ECO:0000256" key="3">
    <source>
        <dbReference type="ARBA" id="ARBA00022840"/>
    </source>
</evidence>
<keyword evidence="3 7" id="KW-0067">ATP-binding</keyword>
<dbReference type="FunFam" id="3.40.50.300:FF:000418">
    <property type="entry name" value="Iron-sulfur cluster carrier protein"/>
    <property type="match status" value="1"/>
</dbReference>
<keyword evidence="9" id="KW-1185">Reference proteome</keyword>
<dbReference type="NCBIfam" id="NF008669">
    <property type="entry name" value="PRK11670.1"/>
    <property type="match status" value="1"/>
</dbReference>
<dbReference type="GO" id="GO:0140663">
    <property type="term" value="F:ATP-dependent FeS chaperone activity"/>
    <property type="evidence" value="ECO:0007669"/>
    <property type="project" value="InterPro"/>
</dbReference>
<dbReference type="SUPFAM" id="SSF117916">
    <property type="entry name" value="Fe-S cluster assembly (FSCA) domain-like"/>
    <property type="match status" value="1"/>
</dbReference>
<keyword evidence="2 7" id="KW-0547">Nucleotide-binding</keyword>
<sequence length="387" mass="42134">MSRKSSEQSIPDLLRSQVIEILTRFVHPTLKKDLGKLNAVHHCALLDNTLHIELIMPFVWVSAFAALQKETNKKLLKVIGAKAIDWKLLHDIKRLRPLNKQANIQGVRNILAVSSGKGGVGKSSIAVNLALALAKEGAKVGILDADIYGPSVPNMLGTMGKRPTSPDGKHMEPVMAYGLATNSIGYLANDENAMVWRGPMASKALIQMLQDTLWPDLDYLVVDMPPGTGDIQLTLAQHIPVTGALVVTTPQDIALIDARKGIVMFKKVEVPVLGIIENMSVHICSNCNHSEAIFGSGGAKKLAEQYDCELLGQIPLHIALREDLDCGEPTVIRHPGSDFSDIYCQLASRVAAETYWCCSEEILPDIPLSSLVIIPSSFTTKLNENLQ</sequence>
<comment type="function">
    <text evidence="7">Binds and transfers iron-sulfur (Fe-S) clusters to target apoproteins. Can hydrolyze ATP.</text>
</comment>
<dbReference type="HAMAP" id="MF_02040">
    <property type="entry name" value="Mrp_NBP35"/>
    <property type="match status" value="1"/>
</dbReference>
<dbReference type="AlphaFoldDB" id="A0A2U8I7H6"/>
<dbReference type="GO" id="GO:0016887">
    <property type="term" value="F:ATP hydrolysis activity"/>
    <property type="evidence" value="ECO:0007669"/>
    <property type="project" value="UniProtKB-UniRule"/>
</dbReference>
<dbReference type="PROSITE" id="PS01215">
    <property type="entry name" value="MRP"/>
    <property type="match status" value="1"/>
</dbReference>
<evidence type="ECO:0000256" key="4">
    <source>
        <dbReference type="ARBA" id="ARBA00023004"/>
    </source>
</evidence>
<evidence type="ECO:0000256" key="2">
    <source>
        <dbReference type="ARBA" id="ARBA00022741"/>
    </source>
</evidence>
<organism evidence="8 9">
    <name type="scientific">Candidatus Fukatsuia symbiotica</name>
    <dbReference type="NCBI Taxonomy" id="1878942"/>
    <lineage>
        <taxon>Bacteria</taxon>
        <taxon>Pseudomonadati</taxon>
        <taxon>Pseudomonadota</taxon>
        <taxon>Gammaproteobacteria</taxon>
        <taxon>Enterobacterales</taxon>
        <taxon>Yersiniaceae</taxon>
        <taxon>Candidatus Fukatsuia</taxon>
    </lineage>
</organism>
<evidence type="ECO:0000256" key="6">
    <source>
        <dbReference type="ARBA" id="ARBA00024036"/>
    </source>
</evidence>
<dbReference type="GO" id="GO:0005829">
    <property type="term" value="C:cytosol"/>
    <property type="evidence" value="ECO:0007669"/>
    <property type="project" value="TreeGrafter"/>
</dbReference>
<dbReference type="InterPro" id="IPR044304">
    <property type="entry name" value="NUBPL-like"/>
</dbReference>
<keyword evidence="5 7" id="KW-0411">Iron-sulfur</keyword>
<dbReference type="PANTHER" id="PTHR42961:SF2">
    <property type="entry name" value="IRON-SULFUR PROTEIN NUBPL"/>
    <property type="match status" value="1"/>
</dbReference>
<feature type="binding site" evidence="7">
    <location>
        <begin position="116"/>
        <end position="123"/>
    </location>
    <ligand>
        <name>ATP</name>
        <dbReference type="ChEBI" id="CHEBI:30616"/>
    </ligand>
</feature>
<accession>A0A2U8I7H6</accession>
<dbReference type="KEGG" id="fsm:CCS41_04335"/>
<gene>
    <name evidence="8" type="ORF">CCS41_04335</name>
</gene>
<reference evidence="8 9" key="1">
    <citation type="submission" date="2017-05" db="EMBL/GenBank/DDBJ databases">
        <title>Genome sequence of Candidatus Fukatsuia symbiotica and Candidatus Hamiltonella defensa from Acyrthosiphon pisum strain 5D.</title>
        <authorList>
            <person name="Patel V.A."/>
            <person name="Chevignon G."/>
            <person name="Russell J.A."/>
            <person name="Oliver K.M."/>
        </authorList>
    </citation>
    <scope>NUCLEOTIDE SEQUENCE [LARGE SCALE GENOMIC DNA]</scope>
    <source>
        <strain evidence="8 9">5D</strain>
    </source>
</reference>
<comment type="subunit">
    <text evidence="7">Homodimer.</text>
</comment>
<dbReference type="GO" id="GO:0005524">
    <property type="term" value="F:ATP binding"/>
    <property type="evidence" value="ECO:0007669"/>
    <property type="project" value="UniProtKB-UniRule"/>
</dbReference>
<keyword evidence="4 7" id="KW-0408">Iron</keyword>
<keyword evidence="7" id="KW-0378">Hydrolase</keyword>
<dbReference type="OrthoDB" id="9809679at2"/>
<evidence type="ECO:0000313" key="9">
    <source>
        <dbReference type="Proteomes" id="UP000261875"/>
    </source>
</evidence>
<comment type="similarity">
    <text evidence="6 7">Belongs to the Mrp/NBP35 ATP-binding proteins family.</text>
</comment>
<dbReference type="EMBL" id="CP021659">
    <property type="protein sequence ID" value="AWK13874.1"/>
    <property type="molecule type" value="Genomic_DNA"/>
</dbReference>
<name>A0A2U8I7H6_9GAMM</name>
<protein>
    <recommendedName>
        <fullName evidence="7">Iron-sulfur cluster carrier protein</fullName>
    </recommendedName>
</protein>
<dbReference type="SUPFAM" id="SSF52540">
    <property type="entry name" value="P-loop containing nucleoside triphosphate hydrolases"/>
    <property type="match status" value="1"/>
</dbReference>
<evidence type="ECO:0000256" key="1">
    <source>
        <dbReference type="ARBA" id="ARBA00022723"/>
    </source>
</evidence>
<dbReference type="CDD" id="cd02037">
    <property type="entry name" value="Mrp_NBP35"/>
    <property type="match status" value="1"/>
</dbReference>
<proteinExistence type="inferred from homology"/>
<evidence type="ECO:0000256" key="5">
    <source>
        <dbReference type="ARBA" id="ARBA00023014"/>
    </source>
</evidence>
<dbReference type="Gene3D" id="3.40.50.300">
    <property type="entry name" value="P-loop containing nucleotide triphosphate hydrolases"/>
    <property type="match status" value="1"/>
</dbReference>
<dbReference type="InterPro" id="IPR027417">
    <property type="entry name" value="P-loop_NTPase"/>
</dbReference>
<dbReference type="PANTHER" id="PTHR42961">
    <property type="entry name" value="IRON-SULFUR PROTEIN NUBPL"/>
    <property type="match status" value="1"/>
</dbReference>
<evidence type="ECO:0000313" key="8">
    <source>
        <dbReference type="EMBL" id="AWK13874.1"/>
    </source>
</evidence>
<dbReference type="Pfam" id="PF10609">
    <property type="entry name" value="ParA"/>
    <property type="match status" value="1"/>
</dbReference>
<dbReference type="InterPro" id="IPR019591">
    <property type="entry name" value="Mrp/NBP35_ATP-bd"/>
</dbReference>
<dbReference type="InterPro" id="IPR000808">
    <property type="entry name" value="Mrp-like_CS"/>
</dbReference>
<dbReference type="InterPro" id="IPR034904">
    <property type="entry name" value="FSCA_dom_sf"/>
</dbReference>
<keyword evidence="1 7" id="KW-0479">Metal-binding</keyword>
<dbReference type="GO" id="GO:0016226">
    <property type="term" value="P:iron-sulfur cluster assembly"/>
    <property type="evidence" value="ECO:0007669"/>
    <property type="project" value="InterPro"/>
</dbReference>
<dbReference type="GO" id="GO:0051539">
    <property type="term" value="F:4 iron, 4 sulfur cluster binding"/>
    <property type="evidence" value="ECO:0007669"/>
    <property type="project" value="TreeGrafter"/>
</dbReference>
<dbReference type="Proteomes" id="UP000261875">
    <property type="component" value="Chromosome"/>
</dbReference>
<dbReference type="InterPro" id="IPR033756">
    <property type="entry name" value="YlxH/NBP35"/>
</dbReference>
<dbReference type="RefSeq" id="WP_119797268.1">
    <property type="nucleotide sequence ID" value="NZ_CP021659.1"/>
</dbReference>